<protein>
    <submittedName>
        <fullName evidence="3">tRNA pseudouridine synthase D</fullName>
        <ecNumber evidence="3">5.4.99.-</ecNumber>
        <ecNumber evidence="3">5.4.99.27</ecNumber>
    </submittedName>
</protein>
<sequence length="226" mass="25404">MIEFDNLTYLHGKPQGTGLLKANPEDFVVVEDLGFEPDGEGEHILVRILKNGCNTRFVADALAKFLKIHAREVSFAGQKDKHAVTEQWLCARVPGKEMPDLSAFQLEGCQVLEYARHKRKLRLGALKGNAFTLVLREVSNRDDVEQRLIDICVKGVPNYFVPNVFGIGGSNLQGALRWAQTNTPVRDRNKRSFWLSAAAVRCLIRLLLSASKKQTLIKLLTAMRYN</sequence>
<dbReference type="InterPro" id="IPR020103">
    <property type="entry name" value="PsdUridine_synth_cat_dom_sf"/>
</dbReference>
<evidence type="ECO:0000313" key="4">
    <source>
        <dbReference type="Proteomes" id="UP000372890"/>
    </source>
</evidence>
<dbReference type="Pfam" id="PF01142">
    <property type="entry name" value="TruD"/>
    <property type="match status" value="1"/>
</dbReference>
<dbReference type="EC" id="5.4.99.27" evidence="3"/>
<dbReference type="AlphaFoldDB" id="A0A484YVR8"/>
<dbReference type="InterPro" id="IPR042214">
    <property type="entry name" value="TruD_catalytic"/>
</dbReference>
<evidence type="ECO:0000256" key="1">
    <source>
        <dbReference type="ARBA" id="ARBA00022694"/>
    </source>
</evidence>
<accession>A0A484YVR8</accession>
<dbReference type="GO" id="GO:0001522">
    <property type="term" value="P:pseudouridine synthesis"/>
    <property type="evidence" value="ECO:0007669"/>
    <property type="project" value="InterPro"/>
</dbReference>
<name>A0A484YVR8_ECOLX</name>
<dbReference type="Gene3D" id="3.30.2350.20">
    <property type="entry name" value="TruD, catalytic domain"/>
    <property type="match status" value="1"/>
</dbReference>
<evidence type="ECO:0000256" key="2">
    <source>
        <dbReference type="ARBA" id="ARBA00023235"/>
    </source>
</evidence>
<dbReference type="PANTHER" id="PTHR47811:SF1">
    <property type="entry name" value="TRNA PSEUDOURIDINE SYNTHASE D"/>
    <property type="match status" value="1"/>
</dbReference>
<proteinExistence type="predicted"/>
<gene>
    <name evidence="3" type="primary">truD</name>
    <name evidence="3" type="ORF">NCTC9001_06347</name>
</gene>
<dbReference type="PROSITE" id="PS01268">
    <property type="entry name" value="UPF0024"/>
    <property type="match status" value="1"/>
</dbReference>
<dbReference type="EMBL" id="CAADIS010000005">
    <property type="protein sequence ID" value="VFS40248.1"/>
    <property type="molecule type" value="Genomic_DNA"/>
</dbReference>
<organism evidence="3 4">
    <name type="scientific">Escherichia coli</name>
    <dbReference type="NCBI Taxonomy" id="562"/>
    <lineage>
        <taxon>Bacteria</taxon>
        <taxon>Pseudomonadati</taxon>
        <taxon>Pseudomonadota</taxon>
        <taxon>Gammaproteobacteria</taxon>
        <taxon>Enterobacterales</taxon>
        <taxon>Enterobacteriaceae</taxon>
        <taxon>Escherichia</taxon>
    </lineage>
</organism>
<dbReference type="NCBIfam" id="TIGR00094">
    <property type="entry name" value="tRNA_TruD_broad"/>
    <property type="match status" value="1"/>
</dbReference>
<dbReference type="InterPro" id="IPR001656">
    <property type="entry name" value="PsdUridine_synth_TruD"/>
</dbReference>
<dbReference type="GO" id="GO:0008033">
    <property type="term" value="P:tRNA processing"/>
    <property type="evidence" value="ECO:0007669"/>
    <property type="project" value="UniProtKB-KW"/>
</dbReference>
<dbReference type="GO" id="GO:0003723">
    <property type="term" value="F:RNA binding"/>
    <property type="evidence" value="ECO:0007669"/>
    <property type="project" value="InterPro"/>
</dbReference>
<dbReference type="InterPro" id="IPR020119">
    <property type="entry name" value="PsdUridine_synth_TruD_CS"/>
</dbReference>
<dbReference type="InterPro" id="IPR050170">
    <property type="entry name" value="TruD_pseudoU_synthase"/>
</dbReference>
<evidence type="ECO:0000313" key="3">
    <source>
        <dbReference type="EMBL" id="VFS40248.1"/>
    </source>
</evidence>
<keyword evidence="1" id="KW-0819">tRNA processing</keyword>
<dbReference type="GO" id="GO:0005829">
    <property type="term" value="C:cytosol"/>
    <property type="evidence" value="ECO:0007669"/>
    <property type="project" value="TreeGrafter"/>
</dbReference>
<keyword evidence="2 3" id="KW-0413">Isomerase</keyword>
<reference evidence="3 4" key="1">
    <citation type="submission" date="2019-03" db="EMBL/GenBank/DDBJ databases">
        <authorList>
            <consortium name="Pathogen Informatics"/>
        </authorList>
    </citation>
    <scope>NUCLEOTIDE SEQUENCE [LARGE SCALE GENOMIC DNA]</scope>
    <source>
        <strain evidence="3 4">NCTC9001</strain>
    </source>
</reference>
<dbReference type="Proteomes" id="UP000372890">
    <property type="component" value="Unassembled WGS sequence"/>
</dbReference>
<dbReference type="FunFam" id="3.30.2350.20:FF:000001">
    <property type="entry name" value="tRNA pseudouridine synthase D"/>
    <property type="match status" value="1"/>
</dbReference>
<dbReference type="GO" id="GO:0160150">
    <property type="term" value="F:tRNA pseudouridine(13) synthase activity"/>
    <property type="evidence" value="ECO:0007669"/>
    <property type="project" value="UniProtKB-EC"/>
</dbReference>
<dbReference type="PANTHER" id="PTHR47811">
    <property type="entry name" value="TRNA PSEUDOURIDINE SYNTHASE D"/>
    <property type="match status" value="1"/>
</dbReference>
<dbReference type="SUPFAM" id="SSF55120">
    <property type="entry name" value="Pseudouridine synthase"/>
    <property type="match status" value="1"/>
</dbReference>
<dbReference type="EC" id="5.4.99.-" evidence="3"/>